<keyword evidence="2" id="KW-1185">Reference proteome</keyword>
<dbReference type="PANTHER" id="PTHR34070">
    <property type="entry name" value="ARMADILLO-TYPE FOLD"/>
    <property type="match status" value="1"/>
</dbReference>
<dbReference type="PANTHER" id="PTHR34070:SF1">
    <property type="entry name" value="DNA ALKYLATION REPAIR PROTEIN"/>
    <property type="match status" value="1"/>
</dbReference>
<dbReference type="Pfam" id="PF08713">
    <property type="entry name" value="DNA_alkylation"/>
    <property type="match status" value="1"/>
</dbReference>
<dbReference type="SUPFAM" id="SSF48371">
    <property type="entry name" value="ARM repeat"/>
    <property type="match status" value="1"/>
</dbReference>
<proteinExistence type="predicted"/>
<dbReference type="InterPro" id="IPR016024">
    <property type="entry name" value="ARM-type_fold"/>
</dbReference>
<dbReference type="Proteomes" id="UP000249260">
    <property type="component" value="Unassembled WGS sequence"/>
</dbReference>
<dbReference type="OrthoDB" id="9775346at2"/>
<name>A0A328TZR5_9BACL</name>
<comment type="caution">
    <text evidence="1">The sequence shown here is derived from an EMBL/GenBank/DDBJ whole genome shotgun (WGS) entry which is preliminary data.</text>
</comment>
<organism evidence="1 2">
    <name type="scientific">Paenibacillus montanisoli</name>
    <dbReference type="NCBI Taxonomy" id="2081970"/>
    <lineage>
        <taxon>Bacteria</taxon>
        <taxon>Bacillati</taxon>
        <taxon>Bacillota</taxon>
        <taxon>Bacilli</taxon>
        <taxon>Bacillales</taxon>
        <taxon>Paenibacillaceae</taxon>
        <taxon>Paenibacillus</taxon>
    </lineage>
</organism>
<evidence type="ECO:0000313" key="1">
    <source>
        <dbReference type="EMBL" id="RAP74085.1"/>
    </source>
</evidence>
<dbReference type="CDD" id="cd07064">
    <property type="entry name" value="AlkD_like_1"/>
    <property type="match status" value="1"/>
</dbReference>
<sequence>MSVEIQQNTYTRKMEAMLRAHASREISEPMEAYMRHLFPFLGIRTPERNALVKQFMKEHGVPAGEELEAIVRELWALPEREFHYSAMMLLEKRKKDASAAQIELLEELITTHSWWDTVDLLASHLVGNVFTRYPELVPVYAEKWISSDNMWLRRTAILFQLGYKQRTDTELLFSLIRRAAHEPEFFIRKAIGWALREYAKTDAEAVQKFVAATELSPLSMREALKHVGPGDGQKAD</sequence>
<reference evidence="1 2" key="1">
    <citation type="submission" date="2018-06" db="EMBL/GenBank/DDBJ databases">
        <title>Paenibacillus montanisoli sp. nov., isolated from mountain area soil.</title>
        <authorList>
            <person name="Wu M."/>
        </authorList>
    </citation>
    <scope>NUCLEOTIDE SEQUENCE [LARGE SCALE GENOMIC DNA]</scope>
    <source>
        <strain evidence="1 2">RA17</strain>
    </source>
</reference>
<dbReference type="Gene3D" id="1.25.40.290">
    <property type="entry name" value="ARM repeat domains"/>
    <property type="match status" value="1"/>
</dbReference>
<dbReference type="InterPro" id="IPR014825">
    <property type="entry name" value="DNA_alkylation"/>
</dbReference>
<evidence type="ECO:0000313" key="2">
    <source>
        <dbReference type="Proteomes" id="UP000249260"/>
    </source>
</evidence>
<protein>
    <submittedName>
        <fullName evidence="1">DNA alkylation repair protein</fullName>
    </submittedName>
</protein>
<dbReference type="AlphaFoldDB" id="A0A328TZR5"/>
<dbReference type="Gene3D" id="1.20.1660.10">
    <property type="entry name" value="Hypothetical protein (EF3068)"/>
    <property type="match status" value="1"/>
</dbReference>
<dbReference type="EMBL" id="QLUW01000005">
    <property type="protein sequence ID" value="RAP74085.1"/>
    <property type="molecule type" value="Genomic_DNA"/>
</dbReference>
<gene>
    <name evidence="1" type="ORF">DL346_23725</name>
</gene>
<accession>A0A328TZR5</accession>